<dbReference type="Proteomes" id="UP000265618">
    <property type="component" value="Unassembled WGS sequence"/>
</dbReference>
<name>A0A9K3CY07_9EUKA</name>
<dbReference type="EMBL" id="BDIP01001923">
    <property type="protein sequence ID" value="GIQ85404.1"/>
    <property type="molecule type" value="Genomic_DNA"/>
</dbReference>
<protein>
    <submittedName>
        <fullName evidence="1">Uncharacterized protein</fullName>
    </submittedName>
</protein>
<evidence type="ECO:0000313" key="2">
    <source>
        <dbReference type="Proteomes" id="UP000265618"/>
    </source>
</evidence>
<keyword evidence="2" id="KW-1185">Reference proteome</keyword>
<dbReference type="AlphaFoldDB" id="A0A9K3CY07"/>
<proteinExistence type="predicted"/>
<organism evidence="1 2">
    <name type="scientific">Kipferlia bialata</name>
    <dbReference type="NCBI Taxonomy" id="797122"/>
    <lineage>
        <taxon>Eukaryota</taxon>
        <taxon>Metamonada</taxon>
        <taxon>Carpediemonas-like organisms</taxon>
        <taxon>Kipferlia</taxon>
    </lineage>
</organism>
<sequence length="78" mass="8493">MFIATVHLGGEFCLWDVRERGTDSIDTPVVCARVEREGEGEGDEALEGSRSVDSLRSYVPLGSVCQVPGEPCKFYLGI</sequence>
<comment type="caution">
    <text evidence="1">The sequence shown here is derived from an EMBL/GenBank/DDBJ whole genome shotgun (WGS) entry which is preliminary data.</text>
</comment>
<evidence type="ECO:0000313" key="1">
    <source>
        <dbReference type="EMBL" id="GIQ85404.1"/>
    </source>
</evidence>
<accession>A0A9K3CY07</accession>
<gene>
    <name evidence="1" type="ORF">KIPB_007060</name>
</gene>
<reference evidence="1 2" key="1">
    <citation type="journal article" date="2018" name="PLoS ONE">
        <title>The draft genome of Kipferlia bialata reveals reductive genome evolution in fornicate parasites.</title>
        <authorList>
            <person name="Tanifuji G."/>
            <person name="Takabayashi S."/>
            <person name="Kume K."/>
            <person name="Takagi M."/>
            <person name="Nakayama T."/>
            <person name="Kamikawa R."/>
            <person name="Inagaki Y."/>
            <person name="Hashimoto T."/>
        </authorList>
    </citation>
    <scope>NUCLEOTIDE SEQUENCE [LARGE SCALE GENOMIC DNA]</scope>
    <source>
        <strain evidence="1">NY0173</strain>
    </source>
</reference>